<dbReference type="AlphaFoldDB" id="A0A1I1B5I2"/>
<dbReference type="Gene3D" id="3.30.565.10">
    <property type="entry name" value="Histidine kinase-like ATPase, C-terminal domain"/>
    <property type="match status" value="1"/>
</dbReference>
<keyword evidence="8" id="KW-0067">ATP-binding</keyword>
<evidence type="ECO:0000256" key="5">
    <source>
        <dbReference type="ARBA" id="ARBA00022679"/>
    </source>
</evidence>
<dbReference type="FunFam" id="3.30.565.10:FF:000006">
    <property type="entry name" value="Sensor histidine kinase WalK"/>
    <property type="match status" value="1"/>
</dbReference>
<comment type="subcellular location">
    <subcellularLocation>
        <location evidence="2">Cell membrane</location>
    </subcellularLocation>
</comment>
<dbReference type="SUPFAM" id="SSF47384">
    <property type="entry name" value="Homodimeric domain of signal transducing histidine kinase"/>
    <property type="match status" value="1"/>
</dbReference>
<evidence type="ECO:0000313" key="15">
    <source>
        <dbReference type="Proteomes" id="UP000233565"/>
    </source>
</evidence>
<evidence type="ECO:0000259" key="11">
    <source>
        <dbReference type="PROSITE" id="PS50109"/>
    </source>
</evidence>
<keyword evidence="15" id="KW-1185">Reference proteome</keyword>
<proteinExistence type="predicted"/>
<dbReference type="InterPro" id="IPR029016">
    <property type="entry name" value="GAF-like_dom_sf"/>
</dbReference>
<protein>
    <recommendedName>
        <fullName evidence="10">Sensor-like histidine kinase SenX3</fullName>
        <ecNumber evidence="3">2.7.13.3</ecNumber>
    </recommendedName>
</protein>
<dbReference type="InterPro" id="IPR003594">
    <property type="entry name" value="HATPase_dom"/>
</dbReference>
<keyword evidence="9" id="KW-0902">Two-component regulatory system</keyword>
<accession>A0A1I1B5I2</accession>
<evidence type="ECO:0000256" key="8">
    <source>
        <dbReference type="ARBA" id="ARBA00022840"/>
    </source>
</evidence>
<dbReference type="GO" id="GO:0007234">
    <property type="term" value="P:osmosensory signaling via phosphorelay pathway"/>
    <property type="evidence" value="ECO:0007669"/>
    <property type="project" value="TreeGrafter"/>
</dbReference>
<keyword evidence="5" id="KW-0808">Transferase</keyword>
<sequence length="593" mass="64730">MVQDDIKAWTRPRGQAWGNEAQRAVLHAIAEDVARRAGYRVAGIEAMRSDGFLEFVAIAGNPDASVELLGRASPFMLHRLIALGTPLDGWVHTPGERLDDDDREYIADYGHIPDRPSSSDGADAWRPEDQLVRLLKSEASDLRALLYLDEPLSGLRPTPESIAAVNAEIHVMYDAVVSIVERELYGEQVRMLTQARTAMQSVRPGMGVDDFLSEMSRAMVEVMAVDSVDVLLAGHRAPDLEPHTAVLEDQMRQVWLKGGHLVVEPTQTWGFVGQHAVPTPEVMSRLMRRLGLGSWLLVPIGMGEEYLGTMGLGRKPGGDRWIDSEINAVDAVASDLASLILDSRLMERERTLNASLRDLVAHRRDMVNTLAHELRTPVSVLRMHLELFAEDPTAVEAAESLAAMDRSARRIENMIDDLMALATESDPGRATPHEPVDLSTIVRESCDFLAPVAEATGLELVTDIPGDLVITGEAAGIQRMATNLLSNAFKYTQPGGRVTLSLAREAVEDRDGIRLICADDGIGIAESEVGQVFTPFFRSSSKEARERPGTGLGLAIIERVVQRHQGTVEVSSEVGVGTAFSVWLPLSAGADVR</sequence>
<keyword evidence="6" id="KW-0547">Nucleotide-binding</keyword>
<keyword evidence="7 13" id="KW-0418">Kinase</keyword>
<dbReference type="PANTHER" id="PTHR42878:SF7">
    <property type="entry name" value="SENSOR HISTIDINE KINASE GLRK"/>
    <property type="match status" value="1"/>
</dbReference>
<evidence type="ECO:0000256" key="9">
    <source>
        <dbReference type="ARBA" id="ARBA00023012"/>
    </source>
</evidence>
<dbReference type="InterPro" id="IPR036890">
    <property type="entry name" value="HATPase_C_sf"/>
</dbReference>
<dbReference type="InterPro" id="IPR004358">
    <property type="entry name" value="Sig_transdc_His_kin-like_C"/>
</dbReference>
<dbReference type="Gene3D" id="1.10.287.130">
    <property type="match status" value="1"/>
</dbReference>
<evidence type="ECO:0000256" key="4">
    <source>
        <dbReference type="ARBA" id="ARBA00022553"/>
    </source>
</evidence>
<dbReference type="Gene3D" id="3.30.450.40">
    <property type="match status" value="1"/>
</dbReference>
<dbReference type="CDD" id="cd00082">
    <property type="entry name" value="HisKA"/>
    <property type="match status" value="1"/>
</dbReference>
<reference evidence="13" key="1">
    <citation type="submission" date="2016-10" db="EMBL/GenBank/DDBJ databases">
        <authorList>
            <person name="de Groot N.N."/>
        </authorList>
    </citation>
    <scope>NUCLEOTIDE SEQUENCE [LARGE SCALE GENOMIC DNA]</scope>
    <source>
        <strain evidence="13">CGMCC 1.10697</strain>
    </source>
</reference>
<dbReference type="SMART" id="SM00387">
    <property type="entry name" value="HATPase_c"/>
    <property type="match status" value="1"/>
</dbReference>
<comment type="catalytic activity">
    <reaction evidence="1">
        <text>ATP + protein L-histidine = ADP + protein N-phospho-L-histidine.</text>
        <dbReference type="EC" id="2.7.13.3"/>
    </reaction>
</comment>
<organism evidence="13 14">
    <name type="scientific">Nocardioides alpinus</name>
    <dbReference type="NCBI Taxonomy" id="748909"/>
    <lineage>
        <taxon>Bacteria</taxon>
        <taxon>Bacillati</taxon>
        <taxon>Actinomycetota</taxon>
        <taxon>Actinomycetes</taxon>
        <taxon>Propionibacteriales</taxon>
        <taxon>Nocardioidaceae</taxon>
        <taxon>Nocardioides</taxon>
    </lineage>
</organism>
<evidence type="ECO:0000256" key="1">
    <source>
        <dbReference type="ARBA" id="ARBA00000085"/>
    </source>
</evidence>
<evidence type="ECO:0000256" key="6">
    <source>
        <dbReference type="ARBA" id="ARBA00022741"/>
    </source>
</evidence>
<evidence type="ECO:0000313" key="14">
    <source>
        <dbReference type="Proteomes" id="UP000199113"/>
    </source>
</evidence>
<dbReference type="Pfam" id="PF02518">
    <property type="entry name" value="HATPase_c"/>
    <property type="match status" value="1"/>
</dbReference>
<dbReference type="PROSITE" id="PS50109">
    <property type="entry name" value="HIS_KIN"/>
    <property type="match status" value="1"/>
</dbReference>
<dbReference type="InterPro" id="IPR003661">
    <property type="entry name" value="HisK_dim/P_dom"/>
</dbReference>
<dbReference type="PANTHER" id="PTHR42878">
    <property type="entry name" value="TWO-COMPONENT HISTIDINE KINASE"/>
    <property type="match status" value="1"/>
</dbReference>
<evidence type="ECO:0000313" key="12">
    <source>
        <dbReference type="EMBL" id="PKH40198.1"/>
    </source>
</evidence>
<dbReference type="Pfam" id="PF00512">
    <property type="entry name" value="HisKA"/>
    <property type="match status" value="1"/>
</dbReference>
<dbReference type="InterPro" id="IPR050351">
    <property type="entry name" value="BphY/WalK/GraS-like"/>
</dbReference>
<dbReference type="STRING" id="748909.SAMN05192575_11366"/>
<dbReference type="InterPro" id="IPR005467">
    <property type="entry name" value="His_kinase_dom"/>
</dbReference>
<dbReference type="EMBL" id="FOKC01000013">
    <property type="protein sequence ID" value="SFB44896.1"/>
    <property type="molecule type" value="Genomic_DNA"/>
</dbReference>
<dbReference type="SMART" id="SM00388">
    <property type="entry name" value="HisKA"/>
    <property type="match status" value="1"/>
</dbReference>
<dbReference type="EMBL" id="PJBV01000020">
    <property type="protein sequence ID" value="PKH40198.1"/>
    <property type="molecule type" value="Genomic_DNA"/>
</dbReference>
<keyword evidence="4" id="KW-0597">Phosphoprotein</keyword>
<gene>
    <name evidence="12" type="ORF">CXG46_13675</name>
    <name evidence="13" type="ORF">SAMN05192575_11366</name>
</gene>
<dbReference type="SUPFAM" id="SSF55781">
    <property type="entry name" value="GAF domain-like"/>
    <property type="match status" value="1"/>
</dbReference>
<dbReference type="GO" id="GO:0005524">
    <property type="term" value="F:ATP binding"/>
    <property type="evidence" value="ECO:0007669"/>
    <property type="project" value="UniProtKB-KW"/>
</dbReference>
<name>A0A1I1B5I2_9ACTN</name>
<dbReference type="GO" id="GO:0030295">
    <property type="term" value="F:protein kinase activator activity"/>
    <property type="evidence" value="ECO:0007669"/>
    <property type="project" value="TreeGrafter"/>
</dbReference>
<dbReference type="Proteomes" id="UP000199113">
    <property type="component" value="Unassembled WGS sequence"/>
</dbReference>
<evidence type="ECO:0000256" key="2">
    <source>
        <dbReference type="ARBA" id="ARBA00004236"/>
    </source>
</evidence>
<dbReference type="GO" id="GO:0000155">
    <property type="term" value="F:phosphorelay sensor kinase activity"/>
    <property type="evidence" value="ECO:0007669"/>
    <property type="project" value="InterPro"/>
</dbReference>
<dbReference type="GO" id="GO:0005886">
    <property type="term" value="C:plasma membrane"/>
    <property type="evidence" value="ECO:0007669"/>
    <property type="project" value="UniProtKB-SubCell"/>
</dbReference>
<evidence type="ECO:0000256" key="3">
    <source>
        <dbReference type="ARBA" id="ARBA00012438"/>
    </source>
</evidence>
<dbReference type="SUPFAM" id="SSF55874">
    <property type="entry name" value="ATPase domain of HSP90 chaperone/DNA topoisomerase II/histidine kinase"/>
    <property type="match status" value="1"/>
</dbReference>
<dbReference type="InterPro" id="IPR036097">
    <property type="entry name" value="HisK_dim/P_sf"/>
</dbReference>
<dbReference type="GO" id="GO:0000156">
    <property type="term" value="F:phosphorelay response regulator activity"/>
    <property type="evidence" value="ECO:0007669"/>
    <property type="project" value="TreeGrafter"/>
</dbReference>
<dbReference type="EC" id="2.7.13.3" evidence="3"/>
<evidence type="ECO:0000313" key="13">
    <source>
        <dbReference type="EMBL" id="SFB44896.1"/>
    </source>
</evidence>
<feature type="domain" description="Histidine kinase" evidence="11">
    <location>
        <begin position="369"/>
        <end position="588"/>
    </location>
</feature>
<dbReference type="Proteomes" id="UP000233565">
    <property type="component" value="Unassembled WGS sequence"/>
</dbReference>
<evidence type="ECO:0000256" key="7">
    <source>
        <dbReference type="ARBA" id="ARBA00022777"/>
    </source>
</evidence>
<reference evidence="12 15" key="2">
    <citation type="submission" date="2017-12" db="EMBL/GenBank/DDBJ databases">
        <title>Pharmacopeia of the Arctic Ocean.</title>
        <authorList>
            <person name="Collins E."/>
            <person name="Ducluzeau A.-L."/>
        </authorList>
    </citation>
    <scope>NUCLEOTIDE SEQUENCE [LARGE SCALE GENOMIC DNA]</scope>
    <source>
        <strain evidence="12 15">DSM 23325</strain>
    </source>
</reference>
<dbReference type="PRINTS" id="PR00344">
    <property type="entry name" value="BCTRLSENSOR"/>
</dbReference>
<evidence type="ECO:0000256" key="10">
    <source>
        <dbReference type="ARBA" id="ARBA00039401"/>
    </source>
</evidence>